<dbReference type="AlphaFoldDB" id="A0A1G7G4X7"/>
<evidence type="ECO:0000313" key="4">
    <source>
        <dbReference type="Proteomes" id="UP000182284"/>
    </source>
</evidence>
<dbReference type="RefSeq" id="WP_074640501.1">
    <property type="nucleotide sequence ID" value="NZ_FNBL01000001.1"/>
</dbReference>
<feature type="coiled-coil region" evidence="1">
    <location>
        <begin position="33"/>
        <end position="60"/>
    </location>
</feature>
<evidence type="ECO:0000256" key="1">
    <source>
        <dbReference type="SAM" id="Coils"/>
    </source>
</evidence>
<protein>
    <submittedName>
        <fullName evidence="3">Phage tail tape measure protein, lambda family</fullName>
    </submittedName>
</protein>
<feature type="region of interest" description="Disordered" evidence="2">
    <location>
        <begin position="206"/>
        <end position="225"/>
    </location>
</feature>
<keyword evidence="1" id="KW-0175">Coiled coil</keyword>
<gene>
    <name evidence="3" type="ORF">SAMN04488117_101387</name>
</gene>
<dbReference type="EMBL" id="FNBL01000001">
    <property type="protein sequence ID" value="SDE83069.1"/>
    <property type="molecule type" value="Genomic_DNA"/>
</dbReference>
<dbReference type="Proteomes" id="UP000182284">
    <property type="component" value="Unassembled WGS sequence"/>
</dbReference>
<name>A0A1G7G4X7_9RHOB</name>
<evidence type="ECO:0000313" key="3">
    <source>
        <dbReference type="EMBL" id="SDE83069.1"/>
    </source>
</evidence>
<evidence type="ECO:0000256" key="2">
    <source>
        <dbReference type="SAM" id="MobiDB-lite"/>
    </source>
</evidence>
<proteinExistence type="predicted"/>
<accession>A0A1G7G4X7</accession>
<dbReference type="OrthoDB" id="8448547at2"/>
<sequence>MAEINGTDVNGLDAFEDKVTQMESAIGGAEAMASAFNQEMVRLQATVAETQREVSALERGISRGLKKAIDGLVFDGDTLAQALKGVGTSMLDAAYNAALKPVTSHVGSVLGSGLESIIQGLMPFEKGGAFAQGNVMPFAKGGVVSSPTYFPMRGGTGLMGEAGAEAIMPLTRGANGKLGVQASGSGSPVNVTMNITTPDVEGFRRSQSQVAAQLSRALGRGQRNQ</sequence>
<organism evidence="3 4">
    <name type="scientific">Celeribacter baekdonensis</name>
    <dbReference type="NCBI Taxonomy" id="875171"/>
    <lineage>
        <taxon>Bacteria</taxon>
        <taxon>Pseudomonadati</taxon>
        <taxon>Pseudomonadota</taxon>
        <taxon>Alphaproteobacteria</taxon>
        <taxon>Rhodobacterales</taxon>
        <taxon>Roseobacteraceae</taxon>
        <taxon>Celeribacter</taxon>
    </lineage>
</organism>
<reference evidence="3 4" key="1">
    <citation type="submission" date="2016-10" db="EMBL/GenBank/DDBJ databases">
        <authorList>
            <person name="de Groot N.N."/>
        </authorList>
    </citation>
    <scope>NUCLEOTIDE SEQUENCE [LARGE SCALE GENOMIC DNA]</scope>
    <source>
        <strain evidence="3 4">DSM 27375</strain>
    </source>
</reference>